<evidence type="ECO:0000256" key="2">
    <source>
        <dbReference type="ARBA" id="ARBA00022723"/>
    </source>
</evidence>
<evidence type="ECO:0000256" key="1">
    <source>
        <dbReference type="ARBA" id="ARBA00004123"/>
    </source>
</evidence>
<evidence type="ECO:0000313" key="7">
    <source>
        <dbReference type="EMBL" id="ETW06995.1"/>
    </source>
</evidence>
<proteinExistence type="predicted"/>
<accession>A0A024ULE6</accession>
<sequence length="96" mass="10544">MTPVHPWSTTQLPILGLATNSSSTCQACRGAIMKGSIRVGIIFQHLSGFIVLDWHHLTCCETPQLLRHVEGYDLLGDDSKAALNAFIDYTQQTQCA</sequence>
<evidence type="ECO:0000256" key="4">
    <source>
        <dbReference type="ARBA" id="ARBA00022833"/>
    </source>
</evidence>
<reference evidence="7" key="1">
    <citation type="submission" date="2013-12" db="EMBL/GenBank/DDBJ databases">
        <title>The Genome Sequence of Aphanomyces invadans NJM9701.</title>
        <authorList>
            <consortium name="The Broad Institute Genomics Platform"/>
            <person name="Russ C."/>
            <person name="Tyler B."/>
            <person name="van West P."/>
            <person name="Dieguez-Uribeondo J."/>
            <person name="Young S.K."/>
            <person name="Zeng Q."/>
            <person name="Gargeya S."/>
            <person name="Fitzgerald M."/>
            <person name="Abouelleil A."/>
            <person name="Alvarado L."/>
            <person name="Chapman S.B."/>
            <person name="Gainer-Dewar J."/>
            <person name="Goldberg J."/>
            <person name="Griggs A."/>
            <person name="Gujja S."/>
            <person name="Hansen M."/>
            <person name="Howarth C."/>
            <person name="Imamovic A."/>
            <person name="Ireland A."/>
            <person name="Larimer J."/>
            <person name="McCowan C."/>
            <person name="Murphy C."/>
            <person name="Pearson M."/>
            <person name="Poon T.W."/>
            <person name="Priest M."/>
            <person name="Roberts A."/>
            <person name="Saif S."/>
            <person name="Shea T."/>
            <person name="Sykes S."/>
            <person name="Wortman J."/>
            <person name="Nusbaum C."/>
            <person name="Birren B."/>
        </authorList>
    </citation>
    <scope>NUCLEOTIDE SEQUENCE [LARGE SCALE GENOMIC DNA]</scope>
    <source>
        <strain evidence="7">NJM9701</strain>
    </source>
</reference>
<dbReference type="InterPro" id="IPR001510">
    <property type="entry name" value="Znf_PARP"/>
</dbReference>
<dbReference type="SMART" id="SM01336">
    <property type="entry name" value="zf-PARP"/>
    <property type="match status" value="1"/>
</dbReference>
<dbReference type="GO" id="GO:0003677">
    <property type="term" value="F:DNA binding"/>
    <property type="evidence" value="ECO:0007669"/>
    <property type="project" value="InterPro"/>
</dbReference>
<evidence type="ECO:0000259" key="6">
    <source>
        <dbReference type="PROSITE" id="PS50064"/>
    </source>
</evidence>
<dbReference type="GO" id="GO:0005634">
    <property type="term" value="C:nucleus"/>
    <property type="evidence" value="ECO:0007669"/>
    <property type="project" value="UniProtKB-SubCell"/>
</dbReference>
<dbReference type="Gene3D" id="3.30.1740.10">
    <property type="entry name" value="Zinc finger, PARP-type"/>
    <property type="match status" value="1"/>
</dbReference>
<evidence type="ECO:0000256" key="5">
    <source>
        <dbReference type="ARBA" id="ARBA00023242"/>
    </source>
</evidence>
<keyword evidence="3" id="KW-0863">Zinc-finger</keyword>
<evidence type="ECO:0000256" key="3">
    <source>
        <dbReference type="ARBA" id="ARBA00022771"/>
    </source>
</evidence>
<dbReference type="EMBL" id="KI913955">
    <property type="protein sequence ID" value="ETW06995.1"/>
    <property type="molecule type" value="Genomic_DNA"/>
</dbReference>
<protein>
    <recommendedName>
        <fullName evidence="6">PARP-type domain-containing protein</fullName>
    </recommendedName>
</protein>
<feature type="domain" description="PARP-type" evidence="6">
    <location>
        <begin position="18"/>
        <end position="59"/>
    </location>
</feature>
<keyword evidence="5" id="KW-0539">Nucleus</keyword>
<keyword evidence="4" id="KW-0862">Zinc</keyword>
<dbReference type="PROSITE" id="PS50064">
    <property type="entry name" value="ZF_PARP_2"/>
    <property type="match status" value="1"/>
</dbReference>
<dbReference type="VEuPathDB" id="FungiDB:H310_03094"/>
<dbReference type="SUPFAM" id="SSF57716">
    <property type="entry name" value="Glucocorticoid receptor-like (DNA-binding domain)"/>
    <property type="match status" value="1"/>
</dbReference>
<organism evidence="7">
    <name type="scientific">Aphanomyces invadans</name>
    <dbReference type="NCBI Taxonomy" id="157072"/>
    <lineage>
        <taxon>Eukaryota</taxon>
        <taxon>Sar</taxon>
        <taxon>Stramenopiles</taxon>
        <taxon>Oomycota</taxon>
        <taxon>Saprolegniomycetes</taxon>
        <taxon>Saprolegniales</taxon>
        <taxon>Verrucalvaceae</taxon>
        <taxon>Aphanomyces</taxon>
    </lineage>
</organism>
<dbReference type="GeneID" id="20080144"/>
<dbReference type="OrthoDB" id="19045at2759"/>
<dbReference type="AlphaFoldDB" id="A0A024ULE6"/>
<dbReference type="eggNOG" id="ENOG502SA82">
    <property type="taxonomic scope" value="Eukaryota"/>
</dbReference>
<name>A0A024ULE6_9STRA</name>
<dbReference type="InterPro" id="IPR036957">
    <property type="entry name" value="Znf_PARP_sf"/>
</dbReference>
<keyword evidence="2" id="KW-0479">Metal-binding</keyword>
<dbReference type="GO" id="GO:0008270">
    <property type="term" value="F:zinc ion binding"/>
    <property type="evidence" value="ECO:0007669"/>
    <property type="project" value="UniProtKB-KW"/>
</dbReference>
<dbReference type="RefSeq" id="XP_008865070.1">
    <property type="nucleotide sequence ID" value="XM_008866848.1"/>
</dbReference>
<comment type="subcellular location">
    <subcellularLocation>
        <location evidence="1">Nucleus</location>
    </subcellularLocation>
</comment>
<gene>
    <name evidence="7" type="ORF">H310_03094</name>
</gene>